<dbReference type="RefSeq" id="WP_344586683.1">
    <property type="nucleotide sequence ID" value="NZ_BAAARW010000002.1"/>
</dbReference>
<name>A0ABN3ICI2_9ACTN</name>
<dbReference type="EMBL" id="BAAARW010000002">
    <property type="protein sequence ID" value="GAA2400865.1"/>
    <property type="molecule type" value="Genomic_DNA"/>
</dbReference>
<proteinExistence type="predicted"/>
<keyword evidence="2" id="KW-1185">Reference proteome</keyword>
<comment type="caution">
    <text evidence="1">The sequence shown here is derived from an EMBL/GenBank/DDBJ whole genome shotgun (WGS) entry which is preliminary data.</text>
</comment>
<gene>
    <name evidence="1" type="ORF">GCM10010191_05100</name>
</gene>
<sequence length="60" mass="6548">MSLTVSLQLLHQAKHGDVDDAAFIDCIRTSLPYAWKVVTSLVDDLHHGGEFADNQGPSAR</sequence>
<evidence type="ECO:0000313" key="1">
    <source>
        <dbReference type="EMBL" id="GAA2400865.1"/>
    </source>
</evidence>
<accession>A0ABN3ICI2</accession>
<reference evidence="1 2" key="1">
    <citation type="journal article" date="2019" name="Int. J. Syst. Evol. Microbiol.">
        <title>The Global Catalogue of Microorganisms (GCM) 10K type strain sequencing project: providing services to taxonomists for standard genome sequencing and annotation.</title>
        <authorList>
            <consortium name="The Broad Institute Genomics Platform"/>
            <consortium name="The Broad Institute Genome Sequencing Center for Infectious Disease"/>
            <person name="Wu L."/>
            <person name="Ma J."/>
        </authorList>
    </citation>
    <scope>NUCLEOTIDE SEQUENCE [LARGE SCALE GENOMIC DNA]</scope>
    <source>
        <strain evidence="1 2">JCM 3325</strain>
    </source>
</reference>
<evidence type="ECO:0000313" key="2">
    <source>
        <dbReference type="Proteomes" id="UP001501231"/>
    </source>
</evidence>
<dbReference type="Pfam" id="PF20704">
    <property type="entry name" value="KH_NucS_shadow"/>
    <property type="match status" value="1"/>
</dbReference>
<protein>
    <submittedName>
        <fullName evidence="1">Uncharacterized protein</fullName>
    </submittedName>
</protein>
<organism evidence="1 2">
    <name type="scientific">Actinomadura vinacea</name>
    <dbReference type="NCBI Taxonomy" id="115336"/>
    <lineage>
        <taxon>Bacteria</taxon>
        <taxon>Bacillati</taxon>
        <taxon>Actinomycetota</taxon>
        <taxon>Actinomycetes</taxon>
        <taxon>Streptosporangiales</taxon>
        <taxon>Thermomonosporaceae</taxon>
        <taxon>Actinomadura</taxon>
    </lineage>
</organism>
<dbReference type="Proteomes" id="UP001501231">
    <property type="component" value="Unassembled WGS sequence"/>
</dbReference>